<dbReference type="InterPro" id="IPR001387">
    <property type="entry name" value="Cro/C1-type_HTH"/>
</dbReference>
<dbReference type="PROSITE" id="PS50943">
    <property type="entry name" value="HTH_CROC1"/>
    <property type="match status" value="1"/>
</dbReference>
<dbReference type="CDD" id="cd02209">
    <property type="entry name" value="cupin_XRE_C"/>
    <property type="match status" value="1"/>
</dbReference>
<dbReference type="CDD" id="cd00093">
    <property type="entry name" value="HTH_XRE"/>
    <property type="match status" value="1"/>
</dbReference>
<evidence type="ECO:0000256" key="2">
    <source>
        <dbReference type="SAM" id="MobiDB-lite"/>
    </source>
</evidence>
<dbReference type="GO" id="GO:0003700">
    <property type="term" value="F:DNA-binding transcription factor activity"/>
    <property type="evidence" value="ECO:0007669"/>
    <property type="project" value="TreeGrafter"/>
</dbReference>
<dbReference type="InterPro" id="IPR010982">
    <property type="entry name" value="Lambda_DNA-bd_dom_sf"/>
</dbReference>
<dbReference type="Pfam" id="PF01381">
    <property type="entry name" value="HTH_3"/>
    <property type="match status" value="1"/>
</dbReference>
<feature type="domain" description="HTH cro/C1-type" evidence="3">
    <location>
        <begin position="35"/>
        <end position="89"/>
    </location>
</feature>
<evidence type="ECO:0000256" key="1">
    <source>
        <dbReference type="ARBA" id="ARBA00023125"/>
    </source>
</evidence>
<dbReference type="InterPro" id="IPR011051">
    <property type="entry name" value="RmlC_Cupin_sf"/>
</dbReference>
<dbReference type="EMBL" id="JAGQHR010000265">
    <property type="protein sequence ID" value="MCA9727938.1"/>
    <property type="molecule type" value="Genomic_DNA"/>
</dbReference>
<evidence type="ECO:0000313" key="5">
    <source>
        <dbReference type="Proteomes" id="UP000697710"/>
    </source>
</evidence>
<evidence type="ECO:0000313" key="4">
    <source>
        <dbReference type="EMBL" id="MCA9727938.1"/>
    </source>
</evidence>
<reference evidence="4" key="1">
    <citation type="submission" date="2020-04" db="EMBL/GenBank/DDBJ databases">
        <authorList>
            <person name="Zhang T."/>
        </authorList>
    </citation>
    <scope>NUCLEOTIDE SEQUENCE</scope>
    <source>
        <strain evidence="4">HKST-UBA01</strain>
    </source>
</reference>
<name>A0A956LZ91_UNCEI</name>
<reference evidence="4" key="2">
    <citation type="journal article" date="2021" name="Microbiome">
        <title>Successional dynamics and alternative stable states in a saline activated sludge microbial community over 9 years.</title>
        <authorList>
            <person name="Wang Y."/>
            <person name="Ye J."/>
            <person name="Ju F."/>
            <person name="Liu L."/>
            <person name="Boyd J.A."/>
            <person name="Deng Y."/>
            <person name="Parks D.H."/>
            <person name="Jiang X."/>
            <person name="Yin X."/>
            <person name="Woodcroft B.J."/>
            <person name="Tyson G.W."/>
            <person name="Hugenholtz P."/>
            <person name="Polz M.F."/>
            <person name="Zhang T."/>
        </authorList>
    </citation>
    <scope>NUCLEOTIDE SEQUENCE</scope>
    <source>
        <strain evidence="4">HKST-UBA01</strain>
    </source>
</reference>
<organism evidence="4 5">
    <name type="scientific">Eiseniibacteriota bacterium</name>
    <dbReference type="NCBI Taxonomy" id="2212470"/>
    <lineage>
        <taxon>Bacteria</taxon>
        <taxon>Candidatus Eiseniibacteriota</taxon>
    </lineage>
</organism>
<dbReference type="Pfam" id="PF07883">
    <property type="entry name" value="Cupin_2"/>
    <property type="match status" value="1"/>
</dbReference>
<dbReference type="PANTHER" id="PTHR46797">
    <property type="entry name" value="HTH-TYPE TRANSCRIPTIONAL REGULATOR"/>
    <property type="match status" value="1"/>
</dbReference>
<dbReference type="SUPFAM" id="SSF51182">
    <property type="entry name" value="RmlC-like cupins"/>
    <property type="match status" value="1"/>
</dbReference>
<evidence type="ECO:0000259" key="3">
    <source>
        <dbReference type="PROSITE" id="PS50943"/>
    </source>
</evidence>
<dbReference type="SMART" id="SM00530">
    <property type="entry name" value="HTH_XRE"/>
    <property type="match status" value="1"/>
</dbReference>
<dbReference type="InterPro" id="IPR050807">
    <property type="entry name" value="TransReg_Diox_bact_type"/>
</dbReference>
<dbReference type="Proteomes" id="UP000697710">
    <property type="component" value="Unassembled WGS sequence"/>
</dbReference>
<comment type="caution">
    <text evidence="4">The sequence shown here is derived from an EMBL/GenBank/DDBJ whole genome shotgun (WGS) entry which is preliminary data.</text>
</comment>
<dbReference type="GO" id="GO:0003677">
    <property type="term" value="F:DNA binding"/>
    <property type="evidence" value="ECO:0007669"/>
    <property type="project" value="UniProtKB-KW"/>
</dbReference>
<dbReference type="InterPro" id="IPR014710">
    <property type="entry name" value="RmlC-like_jellyroll"/>
</dbReference>
<feature type="region of interest" description="Disordered" evidence="2">
    <location>
        <begin position="1"/>
        <end position="30"/>
    </location>
</feature>
<gene>
    <name evidence="4" type="ORF">KC729_09670</name>
</gene>
<dbReference type="Gene3D" id="2.60.120.10">
    <property type="entry name" value="Jelly Rolls"/>
    <property type="match status" value="1"/>
</dbReference>
<dbReference type="InterPro" id="IPR013096">
    <property type="entry name" value="Cupin_2"/>
</dbReference>
<dbReference type="Gene3D" id="1.10.260.40">
    <property type="entry name" value="lambda repressor-like DNA-binding domains"/>
    <property type="match status" value="1"/>
</dbReference>
<sequence>MSKNVHDTGDAHDARDDGPSPSPDRVEQSDVGERLQALRRTFGLSQRELAKRSGITNATISLIEQNRVSPSVASLKRVLSGFPISLAEVFGDGPHFDEPVFFRSNDLAEIGSGRISLRQVGHGESSRKLQVLHERYQPGSDTGKAMLVHAGEEAGVVVGGTIQITVGSRTEVLGPGDAYYFQSRLPHRFCNLGEEICEIVSVCTPPTF</sequence>
<accession>A0A956LZ91</accession>
<proteinExistence type="predicted"/>
<dbReference type="SUPFAM" id="SSF47413">
    <property type="entry name" value="lambda repressor-like DNA-binding domains"/>
    <property type="match status" value="1"/>
</dbReference>
<dbReference type="PANTHER" id="PTHR46797:SF11">
    <property type="entry name" value="HTH-TYPE TRANSCRIPTIONAL REGULATOR PUUR"/>
    <property type="match status" value="1"/>
</dbReference>
<dbReference type="GO" id="GO:0005829">
    <property type="term" value="C:cytosol"/>
    <property type="evidence" value="ECO:0007669"/>
    <property type="project" value="TreeGrafter"/>
</dbReference>
<dbReference type="AlphaFoldDB" id="A0A956LZ91"/>
<protein>
    <submittedName>
        <fullName evidence="4">Cupin domain-containing protein</fullName>
    </submittedName>
</protein>
<keyword evidence="1" id="KW-0238">DNA-binding</keyword>